<feature type="region of interest" description="Disordered" evidence="1">
    <location>
        <begin position="674"/>
        <end position="1023"/>
    </location>
</feature>
<organism evidence="3 4">
    <name type="scientific">Cladophialophora chaetospira</name>
    <dbReference type="NCBI Taxonomy" id="386627"/>
    <lineage>
        <taxon>Eukaryota</taxon>
        <taxon>Fungi</taxon>
        <taxon>Dikarya</taxon>
        <taxon>Ascomycota</taxon>
        <taxon>Pezizomycotina</taxon>
        <taxon>Eurotiomycetes</taxon>
        <taxon>Chaetothyriomycetidae</taxon>
        <taxon>Chaetothyriales</taxon>
        <taxon>Herpotrichiellaceae</taxon>
        <taxon>Cladophialophora</taxon>
    </lineage>
</organism>
<feature type="compositionally biased region" description="Polar residues" evidence="1">
    <location>
        <begin position="686"/>
        <end position="709"/>
    </location>
</feature>
<feature type="region of interest" description="Disordered" evidence="1">
    <location>
        <begin position="547"/>
        <end position="596"/>
    </location>
</feature>
<feature type="compositionally biased region" description="Gly residues" evidence="1">
    <location>
        <begin position="1014"/>
        <end position="1023"/>
    </location>
</feature>
<keyword evidence="2" id="KW-0732">Signal</keyword>
<evidence type="ECO:0000313" key="3">
    <source>
        <dbReference type="EMBL" id="KAJ9606018.1"/>
    </source>
</evidence>
<keyword evidence="4" id="KW-1185">Reference proteome</keyword>
<evidence type="ECO:0000313" key="4">
    <source>
        <dbReference type="Proteomes" id="UP001172673"/>
    </source>
</evidence>
<feature type="compositionally biased region" description="Gly residues" evidence="1">
    <location>
        <begin position="960"/>
        <end position="984"/>
    </location>
</feature>
<dbReference type="PANTHER" id="PTHR14905:SF11">
    <property type="entry name" value="TINC (EUROFUNG)"/>
    <property type="match status" value="1"/>
</dbReference>
<dbReference type="InterPro" id="IPR010816">
    <property type="entry name" value="Het-C"/>
</dbReference>
<dbReference type="InterPro" id="IPR052577">
    <property type="entry name" value="VWA7"/>
</dbReference>
<evidence type="ECO:0000256" key="1">
    <source>
        <dbReference type="SAM" id="MobiDB-lite"/>
    </source>
</evidence>
<feature type="compositionally biased region" description="Basic and acidic residues" evidence="1">
    <location>
        <begin position="788"/>
        <end position="801"/>
    </location>
</feature>
<feature type="region of interest" description="Disordered" evidence="1">
    <location>
        <begin position="609"/>
        <end position="634"/>
    </location>
</feature>
<feature type="compositionally biased region" description="Polar residues" evidence="1">
    <location>
        <begin position="619"/>
        <end position="629"/>
    </location>
</feature>
<dbReference type="Pfam" id="PF07217">
    <property type="entry name" value="Het-C"/>
    <property type="match status" value="1"/>
</dbReference>
<evidence type="ECO:0008006" key="5">
    <source>
        <dbReference type="Google" id="ProtNLM"/>
    </source>
</evidence>
<feature type="compositionally biased region" description="Basic and acidic residues" evidence="1">
    <location>
        <begin position="816"/>
        <end position="829"/>
    </location>
</feature>
<comment type="caution">
    <text evidence="3">The sequence shown here is derived from an EMBL/GenBank/DDBJ whole genome shotgun (WGS) entry which is preliminary data.</text>
</comment>
<evidence type="ECO:0000256" key="2">
    <source>
        <dbReference type="SAM" id="SignalP"/>
    </source>
</evidence>
<dbReference type="Proteomes" id="UP001172673">
    <property type="component" value="Unassembled WGS sequence"/>
</dbReference>
<accession>A0AA38X387</accession>
<protein>
    <recommendedName>
        <fullName evidence="5">NIMA-interacting protein TinC</fullName>
    </recommendedName>
</protein>
<gene>
    <name evidence="3" type="ORF">H2200_009867</name>
</gene>
<proteinExistence type="predicted"/>
<dbReference type="EMBL" id="JAPDRK010000015">
    <property type="protein sequence ID" value="KAJ9606018.1"/>
    <property type="molecule type" value="Genomic_DNA"/>
</dbReference>
<name>A0AA38X387_9EURO</name>
<dbReference type="PANTHER" id="PTHR14905">
    <property type="entry name" value="NG37"/>
    <property type="match status" value="1"/>
</dbReference>
<feature type="compositionally biased region" description="Basic and acidic residues" evidence="1">
    <location>
        <begin position="547"/>
        <end position="578"/>
    </location>
</feature>
<reference evidence="3" key="1">
    <citation type="submission" date="2022-10" db="EMBL/GenBank/DDBJ databases">
        <title>Culturing micro-colonial fungi from biological soil crusts in the Mojave desert and describing Neophaeococcomyces mojavensis, and introducing the new genera and species Taxawa tesnikishii.</title>
        <authorList>
            <person name="Kurbessoian T."/>
            <person name="Stajich J.E."/>
        </authorList>
    </citation>
    <scope>NUCLEOTIDE SEQUENCE</scope>
    <source>
        <strain evidence="3">TK_41</strain>
    </source>
</reference>
<feature type="compositionally biased region" description="Basic and acidic residues" evidence="1">
    <location>
        <begin position="736"/>
        <end position="776"/>
    </location>
</feature>
<feature type="compositionally biased region" description="Basic and acidic residues" evidence="1">
    <location>
        <begin position="674"/>
        <end position="685"/>
    </location>
</feature>
<feature type="compositionally biased region" description="Basic and acidic residues" evidence="1">
    <location>
        <begin position="713"/>
        <end position="727"/>
    </location>
</feature>
<dbReference type="AlphaFoldDB" id="A0AA38X387"/>
<feature type="chain" id="PRO_5041250062" description="NIMA-interacting protein TinC" evidence="2">
    <location>
        <begin position="26"/>
        <end position="1023"/>
    </location>
</feature>
<feature type="signal peptide" evidence="2">
    <location>
        <begin position="1"/>
        <end position="25"/>
    </location>
</feature>
<sequence length="1023" mass="113175">MAFTSSQIVFLCAVGIILLAKPAHAFGAGNIGSTSKIEGQNWRHGDLEDTLLTIVASRAMGGKKFGKLDVKRVYFGNWLRDYSQAVDVGTVKYVSAEAIRILLWVLGFMSFGYGTGEFEVTTQRLGCYRPEEHIDNPKDYADNEDARRYDRRLRGPVDERRELAINPQTGLKNYIASEGMGIATSAGLVRELFGRSIQLGRQYARSKNKKDLYEALRLLGTGSHCLEDYAAHSNYVELALIELGERDVFPHVGRRTQIQLREARHPVFPIITGTFGGVDFLHSVCGEFDDKATQSEIEELDNTLQQYQNGNQDNSILQDLLNKIPSGVFGDKNEAKKADELKQNALNHQMQNTNISPRQPEEWTQYLNDVQKQIYPIIEWHDEIMQSITETIEKIPILPDLLENLQDEINKFVFSLLAPYVVPIINQVKTELNTGSNEIIQSSVAQQHVVFNDDNSSDPTHSMLSKDHFSNVLNEPAGKVARQTVKWVVPQIVACWDDESIDVDRTLTRIIHGILHHPALRDNAQDGASEGRRLMFGVVEEWWRGKSDREKDGLREQLSRRGVESGRNHKPGVKDHGHGSNRPLGMARLNNQSSGGGIAGGALEAIGSTLGGGGGNQGSQRPPNVQRVSDQAGRMASEAVGGGILGSLVGGIASTVGGDILGGGLNQGEETFQRESYNRQDHTRTETVTQVGHSQSGERYGQAQYSRTYGESGEPRREEYRRFEQRETASGGWQGEVRHQERTEGGRVHEETRRYGDVDDNTQGRRQEHHQGRRHDEDDEDKNRRRRDRDEQPSHGRRQQETESSGYGGVSSGYGRQERREEYGRRDDEGQQQYGSSNRRFDNDESGAGYRLQQESGLGSGGYGSGRREEPSYTSSSGFGSGRRQEETYDVPGGFGSGRQETTSYGSGGYGNGRRQEEPSSGYGGTSSYGRREEQQPTYGSRQEESYDVPGGFGSEDTSGGYGGGRSGGGYGGGQQQGYGGGDEYGSREEESEGYGGGRRRQGGYENEGEGEDYGGGYGGSRY</sequence>